<accession>A0AAN6VYU8</accession>
<dbReference type="EMBL" id="MU866600">
    <property type="protein sequence ID" value="KAK4171252.1"/>
    <property type="molecule type" value="Genomic_DNA"/>
</dbReference>
<feature type="non-terminal residue" evidence="2">
    <location>
        <position position="1"/>
    </location>
</feature>
<protein>
    <submittedName>
        <fullName evidence="2">Uncharacterized protein</fullName>
    </submittedName>
</protein>
<reference evidence="2" key="2">
    <citation type="submission" date="2023-05" db="EMBL/GenBank/DDBJ databases">
        <authorList>
            <consortium name="Lawrence Berkeley National Laboratory"/>
            <person name="Steindorff A."/>
            <person name="Hensen N."/>
            <person name="Bonometti L."/>
            <person name="Westerberg I."/>
            <person name="Brannstrom I.O."/>
            <person name="Guillou S."/>
            <person name="Cros-Aarteil S."/>
            <person name="Calhoun S."/>
            <person name="Haridas S."/>
            <person name="Kuo A."/>
            <person name="Mondo S."/>
            <person name="Pangilinan J."/>
            <person name="Riley R."/>
            <person name="Labutti K."/>
            <person name="Andreopoulos B."/>
            <person name="Lipzen A."/>
            <person name="Chen C."/>
            <person name="Yanf M."/>
            <person name="Daum C."/>
            <person name="Ng V."/>
            <person name="Clum A."/>
            <person name="Ohm R."/>
            <person name="Martin F."/>
            <person name="Silar P."/>
            <person name="Natvig D."/>
            <person name="Lalanne C."/>
            <person name="Gautier V."/>
            <person name="Ament-Velasquez S.L."/>
            <person name="Kruys A."/>
            <person name="Hutchinson M.I."/>
            <person name="Powell A.J."/>
            <person name="Barry K."/>
            <person name="Miller A.N."/>
            <person name="Grigoriev I.V."/>
            <person name="Debuchy R."/>
            <person name="Gladieux P."/>
            <person name="Thoren M.H."/>
            <person name="Johannesson H."/>
        </authorList>
    </citation>
    <scope>NUCLEOTIDE SEQUENCE</scope>
    <source>
        <strain evidence="2">CBS 892.96</strain>
    </source>
</reference>
<comment type="caution">
    <text evidence="2">The sequence shown here is derived from an EMBL/GenBank/DDBJ whole genome shotgun (WGS) entry which is preliminary data.</text>
</comment>
<gene>
    <name evidence="2" type="ORF">QBC36DRAFT_199738</name>
</gene>
<organism evidence="2 3">
    <name type="scientific">Triangularia setosa</name>
    <dbReference type="NCBI Taxonomy" id="2587417"/>
    <lineage>
        <taxon>Eukaryota</taxon>
        <taxon>Fungi</taxon>
        <taxon>Dikarya</taxon>
        <taxon>Ascomycota</taxon>
        <taxon>Pezizomycotina</taxon>
        <taxon>Sordariomycetes</taxon>
        <taxon>Sordariomycetidae</taxon>
        <taxon>Sordariales</taxon>
        <taxon>Podosporaceae</taxon>
        <taxon>Triangularia</taxon>
    </lineage>
</organism>
<evidence type="ECO:0000313" key="3">
    <source>
        <dbReference type="Proteomes" id="UP001302321"/>
    </source>
</evidence>
<dbReference type="Proteomes" id="UP001302321">
    <property type="component" value="Unassembled WGS sequence"/>
</dbReference>
<evidence type="ECO:0000313" key="2">
    <source>
        <dbReference type="EMBL" id="KAK4171252.1"/>
    </source>
</evidence>
<dbReference type="AlphaFoldDB" id="A0AAN6VYU8"/>
<proteinExistence type="predicted"/>
<keyword evidence="3" id="KW-1185">Reference proteome</keyword>
<name>A0AAN6VYU8_9PEZI</name>
<feature type="compositionally biased region" description="Basic and acidic residues" evidence="1">
    <location>
        <begin position="196"/>
        <end position="211"/>
    </location>
</feature>
<feature type="region of interest" description="Disordered" evidence="1">
    <location>
        <begin position="192"/>
        <end position="211"/>
    </location>
</feature>
<evidence type="ECO:0000256" key="1">
    <source>
        <dbReference type="SAM" id="MobiDB-lite"/>
    </source>
</evidence>
<reference evidence="2" key="1">
    <citation type="journal article" date="2023" name="Mol. Phylogenet. Evol.">
        <title>Genome-scale phylogeny and comparative genomics of the fungal order Sordariales.</title>
        <authorList>
            <person name="Hensen N."/>
            <person name="Bonometti L."/>
            <person name="Westerberg I."/>
            <person name="Brannstrom I.O."/>
            <person name="Guillou S."/>
            <person name="Cros-Aarteil S."/>
            <person name="Calhoun S."/>
            <person name="Haridas S."/>
            <person name="Kuo A."/>
            <person name="Mondo S."/>
            <person name="Pangilinan J."/>
            <person name="Riley R."/>
            <person name="LaButti K."/>
            <person name="Andreopoulos B."/>
            <person name="Lipzen A."/>
            <person name="Chen C."/>
            <person name="Yan M."/>
            <person name="Daum C."/>
            <person name="Ng V."/>
            <person name="Clum A."/>
            <person name="Steindorff A."/>
            <person name="Ohm R.A."/>
            <person name="Martin F."/>
            <person name="Silar P."/>
            <person name="Natvig D.O."/>
            <person name="Lalanne C."/>
            <person name="Gautier V."/>
            <person name="Ament-Velasquez S.L."/>
            <person name="Kruys A."/>
            <person name="Hutchinson M.I."/>
            <person name="Powell A.J."/>
            <person name="Barry K."/>
            <person name="Miller A.N."/>
            <person name="Grigoriev I.V."/>
            <person name="Debuchy R."/>
            <person name="Gladieux P."/>
            <person name="Hiltunen Thoren M."/>
            <person name="Johannesson H."/>
        </authorList>
    </citation>
    <scope>NUCLEOTIDE SEQUENCE</scope>
    <source>
        <strain evidence="2">CBS 892.96</strain>
    </source>
</reference>
<sequence length="211" mass="23995">RNLNPVLFSAFGGKPNSTLTFPLDNARASLFDTAYVHFLLRNSNSLWTFYDRYVKGILWLNTGTPGGLNQIVGEPSPDKNHVSKIFFNKSSKTSPYISYPYRLNSKRSLIDRIRSGIIQSPIPSTNGRHIDLAPWPESVSLDGVVRFKDSGRPEYQRVKSEEIKPDIVVCCTDYKHTFPFLDKNHYRVSMKASLPPDKRSTNSHSHDKTPH</sequence>